<keyword evidence="6" id="KW-0051">Antiviral defense</keyword>
<dbReference type="GO" id="GO:0005886">
    <property type="term" value="C:plasma membrane"/>
    <property type="evidence" value="ECO:0007669"/>
    <property type="project" value="UniProtKB-SubCell"/>
</dbReference>
<evidence type="ECO:0000256" key="2">
    <source>
        <dbReference type="ARBA" id="ARBA00022475"/>
    </source>
</evidence>
<dbReference type="AlphaFoldDB" id="A0AA96V0C2"/>
<dbReference type="Pfam" id="PF18967">
    <property type="entry name" value="PycTM"/>
    <property type="match status" value="1"/>
</dbReference>
<dbReference type="InterPro" id="IPR043760">
    <property type="entry name" value="PycTM_dom"/>
</dbReference>
<dbReference type="GO" id="GO:0051607">
    <property type="term" value="P:defense response to virus"/>
    <property type="evidence" value="ECO:0007669"/>
    <property type="project" value="UniProtKB-KW"/>
</dbReference>
<evidence type="ECO:0000256" key="6">
    <source>
        <dbReference type="ARBA" id="ARBA00023118"/>
    </source>
</evidence>
<feature type="domain" description="Pycsar effector protein" evidence="9">
    <location>
        <begin position="5"/>
        <end position="169"/>
    </location>
</feature>
<reference evidence="10 11" key="1">
    <citation type="submission" date="2023-07" db="EMBL/GenBank/DDBJ databases">
        <title>Closed genoem sequence of Methanomicrococcus sp. Hf6.</title>
        <authorList>
            <person name="Poehlein A."/>
            <person name="Protasov E."/>
            <person name="Platt K."/>
            <person name="Reeh H."/>
            <person name="Daniel R."/>
            <person name="Brune A."/>
        </authorList>
    </citation>
    <scope>NUCLEOTIDE SEQUENCE [LARGE SCALE GENOMIC DNA]</scope>
    <source>
        <strain evidence="10 11">Hf6</strain>
    </source>
</reference>
<organism evidence="10 11">
    <name type="scientific">Methanimicrococcus hongohii</name>
    <dbReference type="NCBI Taxonomy" id="3028295"/>
    <lineage>
        <taxon>Archaea</taxon>
        <taxon>Methanobacteriati</taxon>
        <taxon>Methanobacteriota</taxon>
        <taxon>Stenosarchaea group</taxon>
        <taxon>Methanomicrobia</taxon>
        <taxon>Methanosarcinales</taxon>
        <taxon>Methanosarcinaceae</taxon>
        <taxon>Methanimicrococcus</taxon>
    </lineage>
</organism>
<keyword evidence="4" id="KW-0547">Nucleotide-binding</keyword>
<evidence type="ECO:0000256" key="3">
    <source>
        <dbReference type="ARBA" id="ARBA00022692"/>
    </source>
</evidence>
<feature type="transmembrane region" description="Helical" evidence="8">
    <location>
        <begin position="53"/>
        <end position="74"/>
    </location>
</feature>
<evidence type="ECO:0000256" key="7">
    <source>
        <dbReference type="ARBA" id="ARBA00023136"/>
    </source>
</evidence>
<evidence type="ECO:0000259" key="9">
    <source>
        <dbReference type="Pfam" id="PF18967"/>
    </source>
</evidence>
<keyword evidence="7 8" id="KW-0472">Membrane</keyword>
<keyword evidence="2" id="KW-1003">Cell membrane</keyword>
<dbReference type="RefSeq" id="WP_316557203.1">
    <property type="nucleotide sequence ID" value="NZ_CP131059.1"/>
</dbReference>
<sequence length="238" mass="27866">MRDFLYQTYDMILERLRYAEAKNTIIVTLLGVLIIGAFRIYDETPDRPLFATVYFWLFLVFSVLAIVTAVTTFMPNIKLQYLYKTKDPLPTDSLIYYEHVAKFDDAKQYISAVNKTYFSNEAVPGNLDYDLAAQIILNSRSVYRKSVLSYYAICFTLCAILTPVVGGLYLLVSSYCYWGTDSAGRTRLKFNRRKMQKEEIKEIRHNRIQDFSKYFLPHLPKKSVRKIRKDDSVDEKKK</sequence>
<keyword evidence="5 8" id="KW-1133">Transmembrane helix</keyword>
<keyword evidence="11" id="KW-1185">Reference proteome</keyword>
<evidence type="ECO:0000256" key="5">
    <source>
        <dbReference type="ARBA" id="ARBA00022989"/>
    </source>
</evidence>
<keyword evidence="3 8" id="KW-0812">Transmembrane</keyword>
<evidence type="ECO:0000256" key="1">
    <source>
        <dbReference type="ARBA" id="ARBA00004236"/>
    </source>
</evidence>
<evidence type="ECO:0000313" key="11">
    <source>
        <dbReference type="Proteomes" id="UP001302978"/>
    </source>
</evidence>
<evidence type="ECO:0000256" key="8">
    <source>
        <dbReference type="SAM" id="Phobius"/>
    </source>
</evidence>
<feature type="transmembrane region" description="Helical" evidence="8">
    <location>
        <begin position="21"/>
        <end position="41"/>
    </location>
</feature>
<comment type="subcellular location">
    <subcellularLocation>
        <location evidence="1">Cell membrane</location>
    </subcellularLocation>
</comment>
<gene>
    <name evidence="10" type="ORF">MmiHf6_13520</name>
</gene>
<proteinExistence type="predicted"/>
<dbReference type="GO" id="GO:0000166">
    <property type="term" value="F:nucleotide binding"/>
    <property type="evidence" value="ECO:0007669"/>
    <property type="project" value="UniProtKB-KW"/>
</dbReference>
<feature type="transmembrane region" description="Helical" evidence="8">
    <location>
        <begin position="148"/>
        <end position="172"/>
    </location>
</feature>
<dbReference type="Proteomes" id="UP001302978">
    <property type="component" value="Chromosome"/>
</dbReference>
<protein>
    <recommendedName>
        <fullName evidence="9">Pycsar effector protein domain-containing protein</fullName>
    </recommendedName>
</protein>
<name>A0AA96V0C2_9EURY</name>
<dbReference type="EMBL" id="CP131059">
    <property type="protein sequence ID" value="WNY24027.1"/>
    <property type="molecule type" value="Genomic_DNA"/>
</dbReference>
<dbReference type="KEGG" id="mehf:MmiHf6_13520"/>
<evidence type="ECO:0000256" key="4">
    <source>
        <dbReference type="ARBA" id="ARBA00022741"/>
    </source>
</evidence>
<evidence type="ECO:0000313" key="10">
    <source>
        <dbReference type="EMBL" id="WNY24027.1"/>
    </source>
</evidence>
<accession>A0AA96V0C2</accession>
<dbReference type="GeneID" id="85195942"/>